<evidence type="ECO:0000313" key="12">
    <source>
        <dbReference type="Proteomes" id="UP000316471"/>
    </source>
</evidence>
<feature type="binding site" evidence="9">
    <location>
        <position position="253"/>
    </location>
    <ligand>
        <name>Mg(2+)</name>
        <dbReference type="ChEBI" id="CHEBI:18420"/>
        <label>2</label>
    </ligand>
</feature>
<keyword evidence="2 9" id="KW-0846">Cobalamin</keyword>
<keyword evidence="12" id="KW-1185">Reference proteome</keyword>
<dbReference type="InterPro" id="IPR006158">
    <property type="entry name" value="Cobalamin-bd"/>
</dbReference>
<evidence type="ECO:0000256" key="2">
    <source>
        <dbReference type="ARBA" id="ARBA00022628"/>
    </source>
</evidence>
<name>A0A562LWM9_9GAMM</name>
<dbReference type="InterPro" id="IPR006099">
    <property type="entry name" value="MeMalonylCoA_mutase_a/b_cat"/>
</dbReference>
<dbReference type="GO" id="GO:0000287">
    <property type="term" value="F:magnesium ion binding"/>
    <property type="evidence" value="ECO:0007669"/>
    <property type="project" value="UniProtKB-UniRule"/>
</dbReference>
<proteinExistence type="inferred from homology"/>
<dbReference type="InterPro" id="IPR036724">
    <property type="entry name" value="Cobalamin-bd_sf"/>
</dbReference>
<keyword evidence="8 9" id="KW-0170">Cobalt</keyword>
<evidence type="ECO:0000256" key="4">
    <source>
        <dbReference type="ARBA" id="ARBA00022801"/>
    </source>
</evidence>
<feature type="binding site" evidence="9">
    <location>
        <position position="301"/>
    </location>
    <ligand>
        <name>Mg(2+)</name>
        <dbReference type="ChEBI" id="CHEBI:18420"/>
        <label>1</label>
        <note>catalytic</note>
    </ligand>
</feature>
<dbReference type="GO" id="GO:0003924">
    <property type="term" value="F:GTPase activity"/>
    <property type="evidence" value="ECO:0007669"/>
    <property type="project" value="UniProtKB-UniRule"/>
</dbReference>
<comment type="caution">
    <text evidence="9">Lacks conserved residue(s) required for the propagation of feature annotation.</text>
</comment>
<feature type="binding site" evidence="9">
    <location>
        <begin position="211"/>
        <end position="216"/>
    </location>
    <ligand>
        <name>GTP</name>
        <dbReference type="ChEBI" id="CHEBI:37565"/>
    </ligand>
</feature>
<dbReference type="InterPro" id="IPR016176">
    <property type="entry name" value="Cbl-dep_enz_cat"/>
</dbReference>
<keyword evidence="9" id="KW-0460">Magnesium</keyword>
<feature type="binding site" evidence="9">
    <location>
        <position position="240"/>
    </location>
    <ligand>
        <name>Mg(2+)</name>
        <dbReference type="ChEBI" id="CHEBI:18420"/>
        <label>2</label>
    </ligand>
</feature>
<comment type="catalytic activity">
    <reaction evidence="9">
        <text>2-methylpropanoyl-CoA = butanoyl-CoA</text>
        <dbReference type="Rhea" id="RHEA:13141"/>
        <dbReference type="ChEBI" id="CHEBI:57338"/>
        <dbReference type="ChEBI" id="CHEBI:57371"/>
        <dbReference type="EC" id="5.4.99.13"/>
    </reaction>
</comment>
<dbReference type="Proteomes" id="UP000316471">
    <property type="component" value="Unassembled WGS sequence"/>
</dbReference>
<dbReference type="OrthoDB" id="9762378at2"/>
<keyword evidence="3 9" id="KW-0547">Nucleotide-binding</keyword>
<dbReference type="GO" id="GO:0047727">
    <property type="term" value="F:isobutyryl-CoA mutase activity"/>
    <property type="evidence" value="ECO:0007669"/>
    <property type="project" value="UniProtKB-UniRule"/>
</dbReference>
<dbReference type="Pfam" id="PF02310">
    <property type="entry name" value="B12-binding"/>
    <property type="match status" value="1"/>
</dbReference>
<feature type="binding site" evidence="9">
    <location>
        <position position="215"/>
    </location>
    <ligand>
        <name>Mg(2+)</name>
        <dbReference type="ChEBI" id="CHEBI:18420"/>
        <label>1</label>
        <note>catalytic</note>
    </ligand>
</feature>
<dbReference type="SUPFAM" id="SSF51703">
    <property type="entry name" value="Cobalamin (vitamin B12)-dependent enzymes"/>
    <property type="match status" value="1"/>
</dbReference>
<dbReference type="PANTHER" id="PTHR43087">
    <property type="entry name" value="LYSINE/ARGININE/ORNITHINE TRANSPORT SYSTEM KINASE"/>
    <property type="match status" value="1"/>
</dbReference>
<feature type="binding site" evidence="9">
    <location>
        <position position="641"/>
    </location>
    <ligand>
        <name>substrate</name>
    </ligand>
</feature>
<evidence type="ECO:0000256" key="8">
    <source>
        <dbReference type="ARBA" id="ARBA00023285"/>
    </source>
</evidence>
<dbReference type="Pfam" id="PF03308">
    <property type="entry name" value="MeaB"/>
    <property type="match status" value="1"/>
</dbReference>
<dbReference type="Gene3D" id="3.40.50.280">
    <property type="entry name" value="Cobalamin-binding domain"/>
    <property type="match status" value="1"/>
</dbReference>
<reference evidence="11 12" key="1">
    <citation type="journal article" date="2015" name="Stand. Genomic Sci.">
        <title>Genomic Encyclopedia of Bacterial and Archaeal Type Strains, Phase III: the genomes of soil and plant-associated and newly described type strains.</title>
        <authorList>
            <person name="Whitman W.B."/>
            <person name="Woyke T."/>
            <person name="Klenk H.P."/>
            <person name="Zhou Y."/>
            <person name="Lilburn T.G."/>
            <person name="Beck B.J."/>
            <person name="De Vos P."/>
            <person name="Vandamme P."/>
            <person name="Eisen J.A."/>
            <person name="Garrity G."/>
            <person name="Hugenholtz P."/>
            <person name="Kyrpides N.C."/>
        </authorList>
    </citation>
    <scope>NUCLEOTIDE SEQUENCE [LARGE SCALE GENOMIC DNA]</scope>
    <source>
        <strain evidence="11 12">CGMCC 1.10136</strain>
    </source>
</reference>
<feature type="domain" description="B12-binding" evidence="10">
    <location>
        <begin position="17"/>
        <end position="148"/>
    </location>
</feature>
<evidence type="ECO:0000256" key="6">
    <source>
        <dbReference type="ARBA" id="ARBA00023186"/>
    </source>
</evidence>
<dbReference type="AlphaFoldDB" id="A0A562LWM9"/>
<accession>A0A562LWM9</accession>
<dbReference type="EC" id="3.6.5.-" evidence="9"/>
<dbReference type="EC" id="5.4.99.13" evidence="9"/>
<dbReference type="CDD" id="cd02071">
    <property type="entry name" value="MM_CoA_mut_B12_BD"/>
    <property type="match status" value="1"/>
</dbReference>
<protein>
    <recommendedName>
        <fullName evidence="9">Fused isobutyryl-CoA mutase</fullName>
    </recommendedName>
    <domain>
        <recommendedName>
            <fullName evidence="9">Isobutyryl-CoA mutase</fullName>
            <shortName evidence="9">ICM</shortName>
            <ecNumber evidence="9">5.4.99.13</ecNumber>
        </recommendedName>
    </domain>
    <domain>
        <recommendedName>
            <fullName evidence="9">P-loop GTPase</fullName>
            <ecNumber evidence="9">3.6.5.-</ecNumber>
        </recommendedName>
        <alternativeName>
            <fullName evidence="9">G-protein chaperone</fullName>
        </alternativeName>
    </domain>
</protein>
<keyword evidence="7 9" id="KW-0413">Isomerase</keyword>
<organism evidence="11 12">
    <name type="scientific">Aerolutibacter ruishenii</name>
    <dbReference type="NCBI Taxonomy" id="686800"/>
    <lineage>
        <taxon>Bacteria</taxon>
        <taxon>Pseudomonadati</taxon>
        <taxon>Pseudomonadota</taxon>
        <taxon>Gammaproteobacteria</taxon>
        <taxon>Lysobacterales</taxon>
        <taxon>Lysobacteraceae</taxon>
        <taxon>Aerolutibacter</taxon>
    </lineage>
</organism>
<sequence>MSTPASHLPEAVAETTPLRFVTAASLFDGHDAAINIMRRLIQGQGAEVIHLGHNRSVEDVVRAALQEDADGIALSSYQGGHVEYFKYMVDMLKERGAGHIRVFGGGGGTITPEEIRELQAYGVERLYHPNDGMHMGLVAMIEDVVRRAAEARQSAQVPDKAADIHDEITIGRMLSAIEEGLLDEGQLAHLRKQWQLAGGKTPVVGITGTGGAGKSSVTDELLNRFLANFPEMRIAVISVDPTRRRTGGALLGDRIRMNSLRSKRVYMRSMATRRQHVATNVVLKDCIGFLKGLGYDLVIVETAGIGQSDSEIVDLVDFPMYVMTSDFGAPSQLEKIDMLDYAELVVLNKFDKRGAEDALRDVRKQWKRNRAKFDIKDEDIPVYPTIASQFNDPGVSWMFANLCRLLRAKLGGEGGIDTAHCNWQPDIDTTLKEPRATVLIPGARVRYLAEIAEQGRGINRQIETQAEVADRAQSYWQALNALGDAALPKALDLYATEAVQPGAEGADRSLLTLRQRYNDAVQTLSSEALKLLREWPARLKSITDEVNEYQVRDKVIRVENYRESLSHQQIPKIAAPTYKAWGELLTFLQKENLPGYYPYTGGVYPYRRTGEDPIRMFAGEGTPERTNRRFHYLSVGQPAARLSTAFDSVTLYGEDPAVRPDIFGKIGNSGVNIATLDDMKKLYSGFDLCAPSTSVSMTINGPAPIILAMFMNTAIDQQVEKYLREDQARWDAAHDKIQAMFEGRNRPEYSGMLPETNDGLGLGLLGVTGDQVVDAETYAKIKAHTLATVRGTVQADILKEDQAQNTCIFSTEFALRMMGDIQQYFVDKNVRNFYSVSISGYHIAEAGANPISQLAFTLSNGFTIVEYYLARGMKIDDFAPNLSFFFSNGMDPEYTVIGRVARRIWARAMRERYGASARSQMMKYHIQTSGRSLHAQEIQFNDIRTTLQALYALFDNCNSLHTNAYDEAITTPTEESVRRAVAIQMIINKELGLNFCENPWQGSFIVDKLTDIVEEAVYKEFEAISERGGVLGAMDTMYQRGKIQEESLYYEHKKHDGSLPLIGVNTFLPKDHGGDIVTEIELIRSTEGEKGQQIENVQAYQAARNSYSEAGLRGLQSTARERRNVFESLMEAVKTHSLGQISHALYDVGGEYRRNM</sequence>
<dbReference type="GO" id="GO:0006637">
    <property type="term" value="P:acyl-CoA metabolic process"/>
    <property type="evidence" value="ECO:0007669"/>
    <property type="project" value="UniProtKB-UniRule"/>
</dbReference>
<dbReference type="RefSeq" id="WP_144813386.1">
    <property type="nucleotide sequence ID" value="NZ_VLKP01000004.1"/>
</dbReference>
<keyword evidence="5 9" id="KW-0342">GTP-binding</keyword>
<dbReference type="PROSITE" id="PS51332">
    <property type="entry name" value="B12_BINDING"/>
    <property type="match status" value="1"/>
</dbReference>
<comment type="subunit">
    <text evidence="9">Homodimer.</text>
</comment>
<feature type="binding site" evidence="9">
    <location>
        <position position="918"/>
    </location>
    <ligand>
        <name>substrate</name>
    </ligand>
</feature>
<dbReference type="EMBL" id="VLKP01000004">
    <property type="protein sequence ID" value="TWI11982.1"/>
    <property type="molecule type" value="Genomic_DNA"/>
</dbReference>
<keyword evidence="6 9" id="KW-0143">Chaperone</keyword>
<dbReference type="HAMAP" id="MF_02050">
    <property type="entry name" value="IcmF"/>
    <property type="match status" value="1"/>
</dbReference>
<dbReference type="InterPro" id="IPR052040">
    <property type="entry name" value="GTPase/Isobutyryl-CoA_mutase"/>
</dbReference>
<dbReference type="Pfam" id="PF01642">
    <property type="entry name" value="MM_CoA_mutase"/>
    <property type="match status" value="2"/>
</dbReference>
<feature type="binding site" evidence="9">
    <location>
        <position position="834"/>
    </location>
    <ligand>
        <name>substrate</name>
    </ligand>
</feature>
<feature type="binding site" evidence="9">
    <location>
        <position position="239"/>
    </location>
    <ligand>
        <name>Mg(2+)</name>
        <dbReference type="ChEBI" id="CHEBI:18420"/>
        <label>2</label>
    </ligand>
</feature>
<dbReference type="InterPro" id="IPR033669">
    <property type="entry name" value="IcmF"/>
</dbReference>
<dbReference type="Gene3D" id="3.20.20.240">
    <property type="entry name" value="Methylmalonyl-CoA mutase"/>
    <property type="match status" value="1"/>
</dbReference>
<feature type="binding site" evidence="9">
    <location>
        <position position="790"/>
    </location>
    <ligand>
        <name>substrate</name>
    </ligand>
</feature>
<dbReference type="Gene3D" id="3.40.50.300">
    <property type="entry name" value="P-loop containing nucleotide triphosphate hydrolases"/>
    <property type="match status" value="1"/>
</dbReference>
<dbReference type="SUPFAM" id="SSF52242">
    <property type="entry name" value="Cobalamin (vitamin B12)-binding domain"/>
    <property type="match status" value="1"/>
</dbReference>
<dbReference type="SUPFAM" id="SSF52540">
    <property type="entry name" value="P-loop containing nucleoside triphosphate hydrolases"/>
    <property type="match status" value="1"/>
</dbReference>
<feature type="binding site" description="axial binding residue" evidence="9">
    <location>
        <position position="30"/>
    </location>
    <ligand>
        <name>adenosylcob(III)alamin</name>
        <dbReference type="ChEBI" id="CHEBI:18408"/>
    </ligand>
    <ligandPart>
        <name>Co</name>
        <dbReference type="ChEBI" id="CHEBI:27638"/>
    </ligandPart>
</feature>
<evidence type="ECO:0000256" key="5">
    <source>
        <dbReference type="ARBA" id="ARBA00023134"/>
    </source>
</evidence>
<dbReference type="GO" id="GO:0034784">
    <property type="term" value="F:pivalyl-CoA mutase activity"/>
    <property type="evidence" value="ECO:0007669"/>
    <property type="project" value="InterPro"/>
</dbReference>
<feature type="binding site" evidence="9">
    <location>
        <position position="923"/>
    </location>
    <ligand>
        <name>substrate</name>
    </ligand>
</feature>
<evidence type="ECO:0000259" key="10">
    <source>
        <dbReference type="PROSITE" id="PS51332"/>
    </source>
</evidence>
<comment type="similarity">
    <text evidence="9">Belongs to the IcmF family.</text>
</comment>
<evidence type="ECO:0000313" key="11">
    <source>
        <dbReference type="EMBL" id="TWI11982.1"/>
    </source>
</evidence>
<comment type="function">
    <text evidence="9">Catalyzes the reversible interconversion of isobutyryl-CoA and n-butyryl-CoA, using radical chemistry. Also exhibits GTPase activity, associated with its G-protein domain (MeaI) that functions as a chaperone that assists cofactor delivery and proper holo-enzyme assembly.</text>
</comment>
<keyword evidence="9" id="KW-0479">Metal-binding</keyword>
<gene>
    <name evidence="9" type="primary">icmF</name>
    <name evidence="11" type="ORF">IP93_01263</name>
</gene>
<evidence type="ECO:0000256" key="9">
    <source>
        <dbReference type="HAMAP-Rule" id="MF_02050"/>
    </source>
</evidence>
<comment type="catalytic activity">
    <reaction evidence="9">
        <text>GTP + H2O = GDP + phosphate + H(+)</text>
        <dbReference type="Rhea" id="RHEA:19669"/>
        <dbReference type="ChEBI" id="CHEBI:15377"/>
        <dbReference type="ChEBI" id="CHEBI:15378"/>
        <dbReference type="ChEBI" id="CHEBI:37565"/>
        <dbReference type="ChEBI" id="CHEBI:43474"/>
        <dbReference type="ChEBI" id="CHEBI:58189"/>
    </reaction>
</comment>
<feature type="binding site" evidence="9">
    <location>
        <position position="1155"/>
    </location>
    <ligand>
        <name>GTP</name>
        <dbReference type="ChEBI" id="CHEBI:37565"/>
    </ligand>
</feature>
<evidence type="ECO:0000256" key="1">
    <source>
        <dbReference type="ARBA" id="ARBA00001922"/>
    </source>
</evidence>
<feature type="binding site" evidence="9">
    <location>
        <position position="253"/>
    </location>
    <ligand>
        <name>Mg(2+)</name>
        <dbReference type="ChEBI" id="CHEBI:18420"/>
        <label>1</label>
        <note>catalytic</note>
    </ligand>
</feature>
<comment type="caution">
    <text evidence="11">The sequence shown here is derived from an EMBL/GenBank/DDBJ whole genome shotgun (WGS) entry which is preliminary data.</text>
</comment>
<dbReference type="GO" id="GO:0031419">
    <property type="term" value="F:cobalamin binding"/>
    <property type="evidence" value="ECO:0007669"/>
    <property type="project" value="UniProtKB-UniRule"/>
</dbReference>
<comment type="cofactor">
    <cofactor evidence="9">
        <name>Mg(2+)</name>
        <dbReference type="ChEBI" id="CHEBI:18420"/>
    </cofactor>
</comment>
<feature type="binding site" evidence="9">
    <location>
        <position position="883"/>
    </location>
    <ligand>
        <name>substrate</name>
    </ligand>
</feature>
<dbReference type="InterPro" id="IPR027417">
    <property type="entry name" value="P-loop_NTPase"/>
</dbReference>
<feature type="binding site" evidence="9">
    <location>
        <position position="302"/>
    </location>
    <ligand>
        <name>Mg(2+)</name>
        <dbReference type="ChEBI" id="CHEBI:18420"/>
        <label>2</label>
    </ligand>
</feature>
<comment type="domain">
    <text evidence="9">Is composed of four functional domains: the N-terminal 5'-deoxyadenosylcobalamin binding region that is homologous to the small subunit of ICM (IcmB), a middle P-loop GTPase domain (MeaI) that likely acts as a chaperone for ICM, a structured linker region involved in dimer formation, and a C-terminal part that is homologous to the large substrate-binding subunit of ICM (IcmA).</text>
</comment>
<dbReference type="GO" id="GO:0005525">
    <property type="term" value="F:GTP binding"/>
    <property type="evidence" value="ECO:0007669"/>
    <property type="project" value="UniProtKB-UniRule"/>
</dbReference>
<feature type="binding site" evidence="9">
    <location>
        <position position="301"/>
    </location>
    <ligand>
        <name>Mg(2+)</name>
        <dbReference type="ChEBI" id="CHEBI:18420"/>
        <label>2</label>
    </ligand>
</feature>
<feature type="binding site" evidence="9">
    <location>
        <begin position="348"/>
        <end position="351"/>
    </location>
    <ligand>
        <name>GTP</name>
        <dbReference type="ChEBI" id="CHEBI:37565"/>
    </ligand>
</feature>
<evidence type="ECO:0000256" key="3">
    <source>
        <dbReference type="ARBA" id="ARBA00022741"/>
    </source>
</evidence>
<feature type="binding site" evidence="9">
    <location>
        <position position="256"/>
    </location>
    <ligand>
        <name>GTP</name>
        <dbReference type="ChEBI" id="CHEBI:37565"/>
    </ligand>
</feature>
<comment type="cofactor">
    <cofactor evidence="1 9">
        <name>adenosylcob(III)alamin</name>
        <dbReference type="ChEBI" id="CHEBI:18408"/>
    </cofactor>
</comment>
<dbReference type="PANTHER" id="PTHR43087:SF1">
    <property type="entry name" value="LAO_AO TRANSPORT SYSTEM ATPASE"/>
    <property type="match status" value="1"/>
</dbReference>
<keyword evidence="4 9" id="KW-0378">Hydrolase</keyword>
<evidence type="ECO:0000256" key="7">
    <source>
        <dbReference type="ARBA" id="ARBA00023235"/>
    </source>
</evidence>
<keyword evidence="9" id="KW-0511">Multifunctional enzyme</keyword>